<feature type="compositionally biased region" description="Low complexity" evidence="1">
    <location>
        <begin position="107"/>
        <end position="123"/>
    </location>
</feature>
<protein>
    <submittedName>
        <fullName evidence="2">Uncharacterized protein</fullName>
    </submittedName>
</protein>
<dbReference type="STRING" id="5627.A0A1C7LRA7"/>
<feature type="region of interest" description="Disordered" evidence="1">
    <location>
        <begin position="59"/>
        <end position="138"/>
    </location>
</feature>
<comment type="caution">
    <text evidence="2">The sequence shown here is derived from an EMBL/GenBank/DDBJ whole genome shotgun (WGS) entry which is preliminary data.</text>
</comment>
<dbReference type="AlphaFoldDB" id="A0A1C7LRA7"/>
<evidence type="ECO:0000313" key="2">
    <source>
        <dbReference type="EMBL" id="OBZ67118.1"/>
    </source>
</evidence>
<dbReference type="Proteomes" id="UP000092993">
    <property type="component" value="Unassembled WGS sequence"/>
</dbReference>
<proteinExistence type="predicted"/>
<name>A0A1C7LRA7_GRIFR</name>
<sequence>MLRSLTKLPLRRCLHTSSSRPASTARSSRFGALAGASAAATVYFAWKSFYGETIALDSASSSSKQVPLTPKASLSPDTISHSSSTAAQHEPSIHAEPTSHTNEDDSTPSTEPSEPSADAVGATEGEEEAAGGGGRSTL</sequence>
<dbReference type="EMBL" id="LUGG01000025">
    <property type="protein sequence ID" value="OBZ67118.1"/>
    <property type="molecule type" value="Genomic_DNA"/>
</dbReference>
<evidence type="ECO:0000313" key="3">
    <source>
        <dbReference type="Proteomes" id="UP000092993"/>
    </source>
</evidence>
<gene>
    <name evidence="2" type="ORF">A0H81_12903</name>
</gene>
<accession>A0A1C7LRA7</accession>
<evidence type="ECO:0000256" key="1">
    <source>
        <dbReference type="SAM" id="MobiDB-lite"/>
    </source>
</evidence>
<keyword evidence="3" id="KW-1185">Reference proteome</keyword>
<organism evidence="2 3">
    <name type="scientific">Grifola frondosa</name>
    <name type="common">Maitake</name>
    <name type="synonym">Polyporus frondosus</name>
    <dbReference type="NCBI Taxonomy" id="5627"/>
    <lineage>
        <taxon>Eukaryota</taxon>
        <taxon>Fungi</taxon>
        <taxon>Dikarya</taxon>
        <taxon>Basidiomycota</taxon>
        <taxon>Agaricomycotina</taxon>
        <taxon>Agaricomycetes</taxon>
        <taxon>Polyporales</taxon>
        <taxon>Grifolaceae</taxon>
        <taxon>Grifola</taxon>
    </lineage>
</organism>
<feature type="compositionally biased region" description="Polar residues" evidence="1">
    <location>
        <begin position="75"/>
        <end position="87"/>
    </location>
</feature>
<reference evidence="2 3" key="1">
    <citation type="submission" date="2016-03" db="EMBL/GenBank/DDBJ databases">
        <title>Whole genome sequencing of Grifola frondosa 9006-11.</title>
        <authorList>
            <person name="Min B."/>
            <person name="Park H."/>
            <person name="Kim J.-G."/>
            <person name="Cho H."/>
            <person name="Oh Y.-L."/>
            <person name="Kong W.-S."/>
            <person name="Choi I.-G."/>
        </authorList>
    </citation>
    <scope>NUCLEOTIDE SEQUENCE [LARGE SCALE GENOMIC DNA]</scope>
    <source>
        <strain evidence="2 3">9006-11</strain>
    </source>
</reference>